<dbReference type="RefSeq" id="WP_057895165.1">
    <property type="nucleotide sequence ID" value="NZ_AYZQ01000006.1"/>
</dbReference>
<dbReference type="HAMAP" id="MF_00457">
    <property type="entry name" value="UPF0173"/>
    <property type="match status" value="1"/>
</dbReference>
<evidence type="ECO:0000259" key="3">
    <source>
        <dbReference type="SMART" id="SM00849"/>
    </source>
</evidence>
<gene>
    <name evidence="4" type="ORF">FC34_GL001886</name>
</gene>
<protein>
    <recommendedName>
        <fullName evidence="2">UPF0173 metal-dependent hydrolase FC34_GL001886</fullName>
    </recommendedName>
</protein>
<keyword evidence="5" id="KW-1185">Reference proteome</keyword>
<dbReference type="InterPro" id="IPR036866">
    <property type="entry name" value="RibonucZ/Hydroxyglut_hydro"/>
</dbReference>
<keyword evidence="1 2" id="KW-0378">Hydrolase</keyword>
<dbReference type="PATRIC" id="fig|1423727.3.peg.1911"/>
<dbReference type="STRING" id="1423727.FC34_GL001886"/>
<evidence type="ECO:0000256" key="2">
    <source>
        <dbReference type="HAMAP-Rule" id="MF_00457"/>
    </source>
</evidence>
<dbReference type="NCBIfam" id="NF001911">
    <property type="entry name" value="PRK00685.1"/>
    <property type="match status" value="1"/>
</dbReference>
<evidence type="ECO:0000313" key="5">
    <source>
        <dbReference type="Proteomes" id="UP000051672"/>
    </source>
</evidence>
<sequence>MKIIYHGHACLEAQLDDGTVLLVDPWITGNPQTDLTLDVKCDYILVTHGHQDHSGDMVEVSRRNQAPIIGMPELVHYAESQGAVEGHPMNLGGKWAFPFGEIKMMHAQHSSSLVINGLPVYMGDACGFMLTIDGKSVYFAGDTSNFGDMALFGKGFDVELAVLPIGGNFTMGPEEAASAAKRLNAKHVLPIHYNTFPTIKQDPEQFAKLLPAGVVEIAQPGDTVTV</sequence>
<dbReference type="AlphaFoldDB" id="A0A0R2B3V3"/>
<name>A0A0R2B3V3_9LACO</name>
<proteinExistence type="inferred from homology"/>
<dbReference type="SMART" id="SM00849">
    <property type="entry name" value="Lactamase_B"/>
    <property type="match status" value="1"/>
</dbReference>
<accession>A0A0R2B3V3</accession>
<dbReference type="OrthoDB" id="9789133at2"/>
<dbReference type="InterPro" id="IPR001279">
    <property type="entry name" value="Metallo-B-lactamas"/>
</dbReference>
<dbReference type="SUPFAM" id="SSF56281">
    <property type="entry name" value="Metallo-hydrolase/oxidoreductase"/>
    <property type="match status" value="1"/>
</dbReference>
<comment type="caution">
    <text evidence="4">The sequence shown here is derived from an EMBL/GenBank/DDBJ whole genome shotgun (WGS) entry which is preliminary data.</text>
</comment>
<evidence type="ECO:0000256" key="1">
    <source>
        <dbReference type="ARBA" id="ARBA00022801"/>
    </source>
</evidence>
<dbReference type="InterPro" id="IPR050114">
    <property type="entry name" value="UPF0173_UPF0282_UlaG_hydrolase"/>
</dbReference>
<evidence type="ECO:0000313" key="4">
    <source>
        <dbReference type="EMBL" id="KRM71195.1"/>
    </source>
</evidence>
<reference evidence="4 5" key="1">
    <citation type="journal article" date="2015" name="Genome Announc.">
        <title>Expanding the biotechnology potential of lactobacilli through comparative genomics of 213 strains and associated genera.</title>
        <authorList>
            <person name="Sun Z."/>
            <person name="Harris H.M."/>
            <person name="McCann A."/>
            <person name="Guo C."/>
            <person name="Argimon S."/>
            <person name="Zhang W."/>
            <person name="Yang X."/>
            <person name="Jeffery I.B."/>
            <person name="Cooney J.C."/>
            <person name="Kagawa T.F."/>
            <person name="Liu W."/>
            <person name="Song Y."/>
            <person name="Salvetti E."/>
            <person name="Wrobel A."/>
            <person name="Rasinkangas P."/>
            <person name="Parkhill J."/>
            <person name="Rea M.C."/>
            <person name="O'Sullivan O."/>
            <person name="Ritari J."/>
            <person name="Douillard F.P."/>
            <person name="Paul Ross R."/>
            <person name="Yang R."/>
            <person name="Briner A.E."/>
            <person name="Felis G.E."/>
            <person name="de Vos W.M."/>
            <person name="Barrangou R."/>
            <person name="Klaenhammer T.R."/>
            <person name="Caufield P.W."/>
            <person name="Cui Y."/>
            <person name="Zhang H."/>
            <person name="O'Toole P.W."/>
        </authorList>
    </citation>
    <scope>NUCLEOTIDE SEQUENCE [LARGE SCALE GENOMIC DNA]</scope>
    <source>
        <strain evidence="4 5">DSM 23927</strain>
    </source>
</reference>
<dbReference type="Gene3D" id="3.60.15.10">
    <property type="entry name" value="Ribonuclease Z/Hydroxyacylglutathione hydrolase-like"/>
    <property type="match status" value="1"/>
</dbReference>
<dbReference type="InterPro" id="IPR022877">
    <property type="entry name" value="UPF0173"/>
</dbReference>
<dbReference type="PANTHER" id="PTHR43546:SF3">
    <property type="entry name" value="UPF0173 METAL-DEPENDENT HYDROLASE MJ1163"/>
    <property type="match status" value="1"/>
</dbReference>
<feature type="domain" description="Metallo-beta-lactamase" evidence="3">
    <location>
        <begin position="7"/>
        <end position="192"/>
    </location>
</feature>
<dbReference type="GO" id="GO:0016787">
    <property type="term" value="F:hydrolase activity"/>
    <property type="evidence" value="ECO:0007669"/>
    <property type="project" value="UniProtKB-UniRule"/>
</dbReference>
<dbReference type="Pfam" id="PF12706">
    <property type="entry name" value="Lactamase_B_2"/>
    <property type="match status" value="1"/>
</dbReference>
<dbReference type="Proteomes" id="UP000051672">
    <property type="component" value="Unassembled WGS sequence"/>
</dbReference>
<organism evidence="4 5">
    <name type="scientific">Lacticaseibacillus brantae DSM 23927</name>
    <dbReference type="NCBI Taxonomy" id="1423727"/>
    <lineage>
        <taxon>Bacteria</taxon>
        <taxon>Bacillati</taxon>
        <taxon>Bacillota</taxon>
        <taxon>Bacilli</taxon>
        <taxon>Lactobacillales</taxon>
        <taxon>Lactobacillaceae</taxon>
        <taxon>Lacticaseibacillus</taxon>
    </lineage>
</organism>
<comment type="similarity">
    <text evidence="2">Belongs to the UPF0173 family.</text>
</comment>
<dbReference type="EMBL" id="AYZQ01000006">
    <property type="protein sequence ID" value="KRM71195.1"/>
    <property type="molecule type" value="Genomic_DNA"/>
</dbReference>
<dbReference type="PANTHER" id="PTHR43546">
    <property type="entry name" value="UPF0173 METAL-DEPENDENT HYDROLASE MJ1163-RELATED"/>
    <property type="match status" value="1"/>
</dbReference>